<feature type="compositionally biased region" description="Basic and acidic residues" evidence="1">
    <location>
        <begin position="497"/>
        <end position="533"/>
    </location>
</feature>
<evidence type="ECO:0000313" key="2">
    <source>
        <dbReference type="EMBL" id="MED6272768.1"/>
    </source>
</evidence>
<sequence length="556" mass="62739">MCTVLVIQEINTSLNRNGDTEDKTKESIHNDKAAAGVHKVEKTCGETTSLHPEDQKPWVESMKSRRRAIRLARVQDYLCKRVHQQPKAFPHDSAYGQKVSQHVSAAHDSASYLYKSQEMQSRESPQVLTYHQIPLLTLDWNSHTSEQQDTVDDILTGRAKMTLSKESEENVPSINDIWESFPKTTHDSNSKGTSVTDVWQVFLNGPSCKHHSDVPESEWLQTAASVLPSNDKELQIQYTKESQKCQKFQEGKDTPTTLQTLAACHLLSDRCETLLAAVALNAKDDQPAEACVSSPKDDNAVAQDASQRSQRNSITDTPQEFNLKRAAPLSEDTSDSPTRCHRDNDWAQENKGIIETAGTGKSQPFALQTPNSVASLKESETTDMTVMAETPNASSVDTISPDARQVGGLYSNREQEVTGTAHNVVDDILAFRETIKEETRDRASYAFSSSMQREEEEITMNYKAKKVPTEEEMFMPQESKECNMPLRYADKIQCEEFRQSENREIDEKEPRTTTRHARFDSKQKSEENLEKNRNILTDVNKDGPPNNHKMEVIKKD</sequence>
<comment type="caution">
    <text evidence="2">The sequence shown here is derived from an EMBL/GenBank/DDBJ whole genome shotgun (WGS) entry which is preliminary data.</text>
</comment>
<feature type="non-terminal residue" evidence="2">
    <location>
        <position position="556"/>
    </location>
</feature>
<feature type="region of interest" description="Disordered" evidence="1">
    <location>
        <begin position="497"/>
        <end position="556"/>
    </location>
</feature>
<keyword evidence="3" id="KW-1185">Reference proteome</keyword>
<protein>
    <submittedName>
        <fullName evidence="2">Uncharacterized protein</fullName>
    </submittedName>
</protein>
<accession>A0ABU7DCA5</accession>
<reference evidence="2 3" key="1">
    <citation type="submission" date="2021-06" db="EMBL/GenBank/DDBJ databases">
        <authorList>
            <person name="Palmer J.M."/>
        </authorList>
    </citation>
    <scope>NUCLEOTIDE SEQUENCE [LARGE SCALE GENOMIC DNA]</scope>
    <source>
        <strain evidence="2 3">CL_MEX2019</strain>
        <tissue evidence="2">Muscle</tissue>
    </source>
</reference>
<evidence type="ECO:0000256" key="1">
    <source>
        <dbReference type="SAM" id="MobiDB-lite"/>
    </source>
</evidence>
<proteinExistence type="predicted"/>
<feature type="region of interest" description="Disordered" evidence="1">
    <location>
        <begin position="288"/>
        <end position="344"/>
    </location>
</feature>
<gene>
    <name evidence="2" type="ORF">CHARACLAT_000135</name>
</gene>
<evidence type="ECO:0000313" key="3">
    <source>
        <dbReference type="Proteomes" id="UP001352852"/>
    </source>
</evidence>
<dbReference type="Proteomes" id="UP001352852">
    <property type="component" value="Unassembled WGS sequence"/>
</dbReference>
<organism evidence="2 3">
    <name type="scientific">Characodon lateralis</name>
    <dbReference type="NCBI Taxonomy" id="208331"/>
    <lineage>
        <taxon>Eukaryota</taxon>
        <taxon>Metazoa</taxon>
        <taxon>Chordata</taxon>
        <taxon>Craniata</taxon>
        <taxon>Vertebrata</taxon>
        <taxon>Euteleostomi</taxon>
        <taxon>Actinopterygii</taxon>
        <taxon>Neopterygii</taxon>
        <taxon>Teleostei</taxon>
        <taxon>Neoteleostei</taxon>
        <taxon>Acanthomorphata</taxon>
        <taxon>Ovalentaria</taxon>
        <taxon>Atherinomorphae</taxon>
        <taxon>Cyprinodontiformes</taxon>
        <taxon>Goodeidae</taxon>
        <taxon>Characodon</taxon>
    </lineage>
</organism>
<dbReference type="EMBL" id="JAHUTJ010024598">
    <property type="protein sequence ID" value="MED6272768.1"/>
    <property type="molecule type" value="Genomic_DNA"/>
</dbReference>
<feature type="compositionally biased region" description="Polar residues" evidence="1">
    <location>
        <begin position="304"/>
        <end position="320"/>
    </location>
</feature>
<name>A0ABU7DCA5_9TELE</name>